<evidence type="ECO:0000313" key="2">
    <source>
        <dbReference type="EMBL" id="AHC55041.1"/>
    </source>
</evidence>
<proteinExistence type="predicted"/>
<dbReference type="EMBL" id="KF483846">
    <property type="protein sequence ID" value="AHC55041.1"/>
    <property type="molecule type" value="Genomic_DNA"/>
</dbReference>
<evidence type="ECO:0000256" key="1">
    <source>
        <dbReference type="SAM" id="Coils"/>
    </source>
</evidence>
<organism evidence="2 3">
    <name type="scientific">Tunisvirus fontaine2</name>
    <dbReference type="NCBI Taxonomy" id="1421067"/>
    <lineage>
        <taxon>Viruses</taxon>
        <taxon>Varidnaviria</taxon>
        <taxon>Bamfordvirae</taxon>
        <taxon>Nucleocytoviricota</taxon>
        <taxon>Megaviricetes</taxon>
        <taxon>Pimascovirales</taxon>
        <taxon>Pimascovirales incertae sedis</taxon>
        <taxon>Marseilleviridae</taxon>
        <taxon>Losannavirus</taxon>
        <taxon>Losannavirus tunisense</taxon>
    </lineage>
</organism>
<dbReference type="Proteomes" id="UP000232615">
    <property type="component" value="Segment"/>
</dbReference>
<keyword evidence="3" id="KW-1185">Reference proteome</keyword>
<feature type="coiled-coil region" evidence="1">
    <location>
        <begin position="67"/>
        <end position="126"/>
    </location>
</feature>
<keyword evidence="1" id="KW-0175">Coiled coil</keyword>
<reference evidence="2 3" key="1">
    <citation type="journal article" date="2014" name="Arch. Virol.">
        <title>Complete genome sequence of Tunisvirus, a new member of the proposed family Marseilleviridae.</title>
        <authorList>
            <person name="Aherfi S."/>
            <person name="Boughalmi M."/>
            <person name="Pagnier I."/>
            <person name="Fournous G."/>
            <person name="La Scola B."/>
            <person name="Raoult D."/>
            <person name="Colson P."/>
        </authorList>
    </citation>
    <scope>NUCLEOTIDE SEQUENCE [LARGE SCALE GENOMIC DNA]</scope>
    <source>
        <strain evidence="2 3">U484</strain>
    </source>
</reference>
<sequence>MQSVKFYQDYLSKKFGIPPEETEYVCDDSEYKTYSIYFRIPKYDVYCSWEENEDTGETSCYDDNWNHSTVKKELKKVIRESREYKDEYPKREKLAKKREKELEEKLDILQKKYTTLREKYVELKYRPENYGARKAQKHFEDIAKE</sequence>
<evidence type="ECO:0000313" key="3">
    <source>
        <dbReference type="Proteomes" id="UP000232615"/>
    </source>
</evidence>
<name>V9SFD3_9VIRU</name>
<protein>
    <submittedName>
        <fullName evidence="2">Uncharacterized protein</fullName>
    </submittedName>
</protein>
<accession>V9SFD3</accession>
<gene>
    <name evidence="2" type="ORF">TNS_ORF323</name>
</gene>